<evidence type="ECO:0000256" key="4">
    <source>
        <dbReference type="ARBA" id="ARBA00022989"/>
    </source>
</evidence>
<dbReference type="PANTHER" id="PTHR43839:SF3">
    <property type="entry name" value="OLIGOPEPTIDE ABC TRANSPORTER, PERMEASE PROTEIN"/>
    <property type="match status" value="1"/>
</dbReference>
<keyword evidence="5 6" id="KW-0472">Membrane</keyword>
<dbReference type="InterPro" id="IPR000515">
    <property type="entry name" value="MetI-like"/>
</dbReference>
<dbReference type="PROSITE" id="PS50928">
    <property type="entry name" value="ABC_TM1"/>
    <property type="match status" value="1"/>
</dbReference>
<dbReference type="PANTHER" id="PTHR43839">
    <property type="entry name" value="OPPC IN A BINDING PROTEIN-DEPENDENT TRANSPORT SYSTEM"/>
    <property type="match status" value="1"/>
</dbReference>
<comment type="caution">
    <text evidence="8">The sequence shown here is derived from an EMBL/GenBank/DDBJ whole genome shotgun (WGS) entry which is preliminary data.</text>
</comment>
<evidence type="ECO:0000313" key="9">
    <source>
        <dbReference type="Proteomes" id="UP001597540"/>
    </source>
</evidence>
<dbReference type="Pfam" id="PF00528">
    <property type="entry name" value="BPD_transp_1"/>
    <property type="match status" value="1"/>
</dbReference>
<comment type="subcellular location">
    <subcellularLocation>
        <location evidence="6">Cell membrane</location>
        <topology evidence="6">Multi-pass membrane protein</topology>
    </subcellularLocation>
    <subcellularLocation>
        <location evidence="1">Membrane</location>
        <topology evidence="1">Multi-pass membrane protein</topology>
    </subcellularLocation>
</comment>
<dbReference type="Gene3D" id="1.10.3720.10">
    <property type="entry name" value="MetI-like"/>
    <property type="match status" value="1"/>
</dbReference>
<dbReference type="RefSeq" id="WP_379264211.1">
    <property type="nucleotide sequence ID" value="NZ_JBHUMJ010000008.1"/>
</dbReference>
<dbReference type="CDD" id="cd06261">
    <property type="entry name" value="TM_PBP2"/>
    <property type="match status" value="1"/>
</dbReference>
<evidence type="ECO:0000256" key="6">
    <source>
        <dbReference type="RuleBase" id="RU363032"/>
    </source>
</evidence>
<keyword evidence="9" id="KW-1185">Reference proteome</keyword>
<evidence type="ECO:0000256" key="2">
    <source>
        <dbReference type="ARBA" id="ARBA00022448"/>
    </source>
</evidence>
<keyword evidence="3 6" id="KW-0812">Transmembrane</keyword>
<organism evidence="8 9">
    <name type="scientific">Paenibacillus shunpengii</name>
    <dbReference type="NCBI Taxonomy" id="2054424"/>
    <lineage>
        <taxon>Bacteria</taxon>
        <taxon>Bacillati</taxon>
        <taxon>Bacillota</taxon>
        <taxon>Bacilli</taxon>
        <taxon>Bacillales</taxon>
        <taxon>Paenibacillaceae</taxon>
        <taxon>Paenibacillus</taxon>
    </lineage>
</organism>
<evidence type="ECO:0000313" key="8">
    <source>
        <dbReference type="EMBL" id="MFD2702805.1"/>
    </source>
</evidence>
<reference evidence="9" key="1">
    <citation type="journal article" date="2019" name="Int. J. Syst. Evol. Microbiol.">
        <title>The Global Catalogue of Microorganisms (GCM) 10K type strain sequencing project: providing services to taxonomists for standard genome sequencing and annotation.</title>
        <authorList>
            <consortium name="The Broad Institute Genomics Platform"/>
            <consortium name="The Broad Institute Genome Sequencing Center for Infectious Disease"/>
            <person name="Wu L."/>
            <person name="Ma J."/>
        </authorList>
    </citation>
    <scope>NUCLEOTIDE SEQUENCE [LARGE SCALE GENOMIC DNA]</scope>
    <source>
        <strain evidence="9">KCTC 33849</strain>
    </source>
</reference>
<dbReference type="Proteomes" id="UP001597540">
    <property type="component" value="Unassembled WGS sequence"/>
</dbReference>
<proteinExistence type="inferred from homology"/>
<dbReference type="InterPro" id="IPR035906">
    <property type="entry name" value="MetI-like_sf"/>
</dbReference>
<protein>
    <submittedName>
        <fullName evidence="8">ABC transporter permease subunit</fullName>
    </submittedName>
</protein>
<feature type="transmembrane region" description="Helical" evidence="6">
    <location>
        <begin position="41"/>
        <end position="63"/>
    </location>
</feature>
<keyword evidence="2 6" id="KW-0813">Transport</keyword>
<accession>A0ABW5SSL6</accession>
<feature type="transmembrane region" description="Helical" evidence="6">
    <location>
        <begin position="227"/>
        <end position="245"/>
    </location>
</feature>
<evidence type="ECO:0000259" key="7">
    <source>
        <dbReference type="PROSITE" id="PS50928"/>
    </source>
</evidence>
<dbReference type="SUPFAM" id="SSF161098">
    <property type="entry name" value="MetI-like"/>
    <property type="match status" value="1"/>
</dbReference>
<sequence length="258" mass="29285">MDAFNKLELPAFEASEKNWIGTDKKGVDNLSKIVIAAKETIFIVIIITLIRYIIAIPLGLLSCKKKGFFHHVINALNQCFSFLPPVFATALLLAIPFLLFTDLRLLWSILILAAVEAGRVAYTIQQQANQLSRESYMEAGIALGLSSRTLVKNYYIPALLPELIVNFCIDLGKVMLLIGQLSIISIFLSHEWREVDYYTNEFVQTGLNWAALLASHRHEIFRSQFGFVFYPAFAMMFTIVTFNLLGEGLRRHYQSTRI</sequence>
<comment type="similarity">
    <text evidence="6">Belongs to the binding-protein-dependent transport system permease family.</text>
</comment>
<evidence type="ECO:0000256" key="3">
    <source>
        <dbReference type="ARBA" id="ARBA00022692"/>
    </source>
</evidence>
<feature type="domain" description="ABC transmembrane type-1" evidence="7">
    <location>
        <begin position="37"/>
        <end position="246"/>
    </location>
</feature>
<dbReference type="EMBL" id="JBHUMJ010000008">
    <property type="protein sequence ID" value="MFD2702805.1"/>
    <property type="molecule type" value="Genomic_DNA"/>
</dbReference>
<keyword evidence="4 6" id="KW-1133">Transmembrane helix</keyword>
<evidence type="ECO:0000256" key="1">
    <source>
        <dbReference type="ARBA" id="ARBA00004141"/>
    </source>
</evidence>
<name>A0ABW5SSL6_9BACL</name>
<evidence type="ECO:0000256" key="5">
    <source>
        <dbReference type="ARBA" id="ARBA00023136"/>
    </source>
</evidence>
<gene>
    <name evidence="8" type="ORF">ACFSVM_20415</name>
</gene>
<feature type="transmembrane region" description="Helical" evidence="6">
    <location>
        <begin position="75"/>
        <end position="99"/>
    </location>
</feature>